<evidence type="ECO:0000259" key="5">
    <source>
        <dbReference type="Pfam" id="PF04802"/>
    </source>
</evidence>
<proteinExistence type="inferred from homology"/>
<dbReference type="InterPro" id="IPR006887">
    <property type="entry name" value="P4R3-like_central_dom"/>
</dbReference>
<dbReference type="InterPro" id="IPR051137">
    <property type="entry name" value="PP4R3-like"/>
</dbReference>
<reference evidence="7" key="2">
    <citation type="submission" date="2017-05" db="UniProtKB">
        <authorList>
            <consortium name="EnsemblMetazoa"/>
        </authorList>
    </citation>
    <scope>IDENTIFICATION</scope>
</reference>
<accession>A0A1X7VDF9</accession>
<dbReference type="Pfam" id="PF22972">
    <property type="entry name" value="EVH1_PP4R3"/>
    <property type="match status" value="1"/>
</dbReference>
<evidence type="ECO:0000256" key="4">
    <source>
        <dbReference type="SAM" id="MobiDB-lite"/>
    </source>
</evidence>
<evidence type="ECO:0000259" key="6">
    <source>
        <dbReference type="Pfam" id="PF22972"/>
    </source>
</evidence>
<dbReference type="PANTHER" id="PTHR23318:SF0">
    <property type="entry name" value="SERINE_THREONINE-PROTEIN PHOSPHATASE 4 REGULATORY SUBUNIT 3"/>
    <property type="match status" value="1"/>
</dbReference>
<protein>
    <submittedName>
        <fullName evidence="7">Uncharacterized protein</fullName>
    </submittedName>
</protein>
<dbReference type="GO" id="GO:0005654">
    <property type="term" value="C:nucleoplasm"/>
    <property type="evidence" value="ECO:0007669"/>
    <property type="project" value="TreeGrafter"/>
</dbReference>
<dbReference type="Gene3D" id="2.30.29.30">
    <property type="entry name" value="Pleckstrin-homology domain (PH domain)/Phosphotyrosine-binding domain (PTB)"/>
    <property type="match status" value="1"/>
</dbReference>
<dbReference type="InterPro" id="IPR016024">
    <property type="entry name" value="ARM-type_fold"/>
</dbReference>
<dbReference type="KEGG" id="aqu:100637538"/>
<evidence type="ECO:0000256" key="2">
    <source>
        <dbReference type="ARBA" id="ARBA00008809"/>
    </source>
</evidence>
<evidence type="ECO:0000256" key="1">
    <source>
        <dbReference type="ARBA" id="ARBA00004123"/>
    </source>
</evidence>
<dbReference type="OrthoDB" id="27483at2759"/>
<feature type="region of interest" description="Disordered" evidence="4">
    <location>
        <begin position="674"/>
        <end position="720"/>
    </location>
</feature>
<dbReference type="Pfam" id="PF04802">
    <property type="entry name" value="PP4R3"/>
    <property type="match status" value="1"/>
</dbReference>
<evidence type="ECO:0000256" key="3">
    <source>
        <dbReference type="ARBA" id="ARBA00023242"/>
    </source>
</evidence>
<dbReference type="STRING" id="400682.A0A1X7VDF9"/>
<reference evidence="8" key="1">
    <citation type="journal article" date="2010" name="Nature">
        <title>The Amphimedon queenslandica genome and the evolution of animal complexity.</title>
        <authorList>
            <person name="Srivastava M."/>
            <person name="Simakov O."/>
            <person name="Chapman J."/>
            <person name="Fahey B."/>
            <person name="Gauthier M.E."/>
            <person name="Mitros T."/>
            <person name="Richards G.S."/>
            <person name="Conaco C."/>
            <person name="Dacre M."/>
            <person name="Hellsten U."/>
            <person name="Larroux C."/>
            <person name="Putnam N.H."/>
            <person name="Stanke M."/>
            <person name="Adamska M."/>
            <person name="Darling A."/>
            <person name="Degnan S.M."/>
            <person name="Oakley T.H."/>
            <person name="Plachetzki D.C."/>
            <person name="Zhai Y."/>
            <person name="Adamski M."/>
            <person name="Calcino A."/>
            <person name="Cummins S.F."/>
            <person name="Goodstein D.M."/>
            <person name="Harris C."/>
            <person name="Jackson D.J."/>
            <person name="Leys S.P."/>
            <person name="Shu S."/>
            <person name="Woodcroft B.J."/>
            <person name="Vervoort M."/>
            <person name="Kosik K.S."/>
            <person name="Manning G."/>
            <person name="Degnan B.M."/>
            <person name="Rokhsar D.S."/>
        </authorList>
    </citation>
    <scope>NUCLEOTIDE SEQUENCE [LARGE SCALE GENOMIC DNA]</scope>
</reference>
<dbReference type="PANTHER" id="PTHR23318">
    <property type="entry name" value="ATP SYNTHASE GAMMA-RELATED"/>
    <property type="match status" value="1"/>
</dbReference>
<keyword evidence="8" id="KW-1185">Reference proteome</keyword>
<dbReference type="InterPro" id="IPR011993">
    <property type="entry name" value="PH-like_dom_sf"/>
</dbReference>
<dbReference type="SUPFAM" id="SSF50729">
    <property type="entry name" value="PH domain-like"/>
    <property type="match status" value="1"/>
</dbReference>
<feature type="compositionally biased region" description="Pro residues" evidence="4">
    <location>
        <begin position="704"/>
        <end position="713"/>
    </location>
</feature>
<feature type="compositionally biased region" description="Low complexity" evidence="4">
    <location>
        <begin position="684"/>
        <end position="703"/>
    </location>
</feature>
<gene>
    <name evidence="7" type="primary">100637538</name>
</gene>
<evidence type="ECO:0000313" key="8">
    <source>
        <dbReference type="Proteomes" id="UP000007879"/>
    </source>
</evidence>
<evidence type="ECO:0000313" key="7">
    <source>
        <dbReference type="EnsemblMetazoa" id="Aqu2.1.38335_001"/>
    </source>
</evidence>
<dbReference type="GO" id="GO:0006974">
    <property type="term" value="P:DNA damage response"/>
    <property type="evidence" value="ECO:0007669"/>
    <property type="project" value="TreeGrafter"/>
</dbReference>
<dbReference type="GO" id="GO:0030289">
    <property type="term" value="C:protein phosphatase 4 complex"/>
    <property type="evidence" value="ECO:0007669"/>
    <property type="project" value="TreeGrafter"/>
</dbReference>
<dbReference type="EnsemblMetazoa" id="XM_011412190.2">
    <property type="protein sequence ID" value="XP_011410492.1"/>
    <property type="gene ID" value="LOC100637538"/>
</dbReference>
<dbReference type="AlphaFoldDB" id="A0A1X7VDF9"/>
<dbReference type="GO" id="GO:0072542">
    <property type="term" value="F:protein phosphatase activator activity"/>
    <property type="evidence" value="ECO:0007669"/>
    <property type="project" value="TreeGrafter"/>
</dbReference>
<dbReference type="SUPFAM" id="SSF48371">
    <property type="entry name" value="ARM repeat"/>
    <property type="match status" value="1"/>
</dbReference>
<keyword evidence="3" id="KW-0539">Nucleus</keyword>
<dbReference type="InParanoid" id="A0A1X7VDF9"/>
<feature type="domain" description="PP4R3 EVH1-like" evidence="6">
    <location>
        <begin position="6"/>
        <end position="103"/>
    </location>
</feature>
<dbReference type="InterPro" id="IPR055236">
    <property type="entry name" value="EVH1_PP4R3"/>
</dbReference>
<sequence>MATGGRVKLYCFNESLKWNDMGTGRISLMYLERLQGLAIIIRSEADGSLLLESRVTQDKNYQKQEETLIVWTEEIQESNGDLAISFQDMKDCDDIWLKLCEYQGKDPIECSQEFSEDGEISDQLADTSATIELPPCELSKLEEIYSIVTSALSAPVPREELSLVLERDNYVQKLLDLFKVCEDLENYDGLHLLYNIFRTLFLLNKVAILSVMFLPSNIMNVIGVLEYDPGKPQPVPHRKYLEQTSKYKDVISIGNSEITEKIHLTYKMCYIQEVILPTPSLFEENMMSAFNSLVLYNKSDIVNSIQDNGRLLYELLSNLKSESIAIEKYREYALFLRELCNFAQSLEMESGTKFYHRLCAFELMPALEHMLSCEVEDVVGVAVDIINQISEYNTSILRDHILKQSDAEEDSHFLNMIIGLLVDAQFTSIDVQLVVLIKTLIDPENIMTDPTAHTVEKTIFLNYFYRHCMHRLMAPLMSQTTGDKISKDTGSNAVLLSHILDLLTVCVEKHSHYIRKYVIDKNLLGRVLVLMTSAHRHLILASLRFCRKIIGLRDESYYLYLTKHDLFGPIIKTLESNGDRYNMVNSAILEMFEFIKTENITTLIMYTVEKYAQTLQGIKYVSTFEALKLKYDQKVDANSKVSETPKGIIHGSVNRFRRDPRELDEDEESWFNEEEEAIVSENVPPRSSLSSLSRLSPPVTNSLSPPPTSPSSPPHISFYPFGNLPRPRLIRSTSPVMQPKAPSALHSLVDYDEDSDEETGGDEDDAGGSSPAKRQKLDDS</sequence>
<feature type="region of interest" description="Disordered" evidence="4">
    <location>
        <begin position="734"/>
        <end position="780"/>
    </location>
</feature>
<feature type="compositionally biased region" description="Acidic residues" evidence="4">
    <location>
        <begin position="750"/>
        <end position="766"/>
    </location>
</feature>
<comment type="similarity">
    <text evidence="2">Belongs to the SMEK family.</text>
</comment>
<dbReference type="Proteomes" id="UP000007879">
    <property type="component" value="Unassembled WGS sequence"/>
</dbReference>
<dbReference type="eggNOG" id="KOG2175">
    <property type="taxonomic scope" value="Eukaryota"/>
</dbReference>
<feature type="domain" description="Serine/threonine-protein phosphatase 4 regulatory subunit 3-like central" evidence="5">
    <location>
        <begin position="143"/>
        <end position="633"/>
    </location>
</feature>
<comment type="subcellular location">
    <subcellularLocation>
        <location evidence="1">Nucleus</location>
    </subcellularLocation>
</comment>
<organism evidence="7">
    <name type="scientific">Amphimedon queenslandica</name>
    <name type="common">Sponge</name>
    <dbReference type="NCBI Taxonomy" id="400682"/>
    <lineage>
        <taxon>Eukaryota</taxon>
        <taxon>Metazoa</taxon>
        <taxon>Porifera</taxon>
        <taxon>Demospongiae</taxon>
        <taxon>Heteroscleromorpha</taxon>
        <taxon>Haplosclerida</taxon>
        <taxon>Niphatidae</taxon>
        <taxon>Amphimedon</taxon>
    </lineage>
</organism>
<name>A0A1X7VDF9_AMPQE</name>
<dbReference type="EnsemblMetazoa" id="Aqu2.1.38335_001">
    <property type="protein sequence ID" value="Aqu2.1.38335_001"/>
    <property type="gene ID" value="Aqu2.1.38335"/>
</dbReference>